<dbReference type="GO" id="GO:0005634">
    <property type="term" value="C:nucleus"/>
    <property type="evidence" value="ECO:0007669"/>
    <property type="project" value="TreeGrafter"/>
</dbReference>
<dbReference type="InterPro" id="IPR038718">
    <property type="entry name" value="SNF2-like_sf"/>
</dbReference>
<proteinExistence type="predicted"/>
<keyword evidence="6" id="KW-1185">Reference proteome</keyword>
<evidence type="ECO:0000256" key="2">
    <source>
        <dbReference type="ARBA" id="ARBA00022801"/>
    </source>
</evidence>
<dbReference type="InterPro" id="IPR014001">
    <property type="entry name" value="Helicase_ATP-bd"/>
</dbReference>
<protein>
    <recommendedName>
        <fullName evidence="4">Helicase ATP-binding domain-containing protein</fullName>
    </recommendedName>
</protein>
<evidence type="ECO:0000259" key="4">
    <source>
        <dbReference type="PROSITE" id="PS51192"/>
    </source>
</evidence>
<dbReference type="PANTHER" id="PTHR45626">
    <property type="entry name" value="TRANSCRIPTION TERMINATION FACTOR 2-RELATED"/>
    <property type="match status" value="1"/>
</dbReference>
<dbReference type="Gene3D" id="3.40.50.10810">
    <property type="entry name" value="Tandem AAA-ATPase domain"/>
    <property type="match status" value="1"/>
</dbReference>
<keyword evidence="3" id="KW-0067">ATP-binding</keyword>
<dbReference type="OrthoDB" id="2020972at2759"/>
<dbReference type="Proteomes" id="UP000765509">
    <property type="component" value="Unassembled WGS sequence"/>
</dbReference>
<evidence type="ECO:0000256" key="1">
    <source>
        <dbReference type="ARBA" id="ARBA00022741"/>
    </source>
</evidence>
<keyword evidence="2" id="KW-0378">Hydrolase</keyword>
<feature type="domain" description="Helicase ATP-binding" evidence="4">
    <location>
        <begin position="1"/>
        <end position="123"/>
    </location>
</feature>
<dbReference type="Pfam" id="PF00176">
    <property type="entry name" value="SNF2-rel_dom"/>
    <property type="match status" value="1"/>
</dbReference>
<dbReference type="GO" id="GO:0006281">
    <property type="term" value="P:DNA repair"/>
    <property type="evidence" value="ECO:0007669"/>
    <property type="project" value="TreeGrafter"/>
</dbReference>
<dbReference type="InterPro" id="IPR027417">
    <property type="entry name" value="P-loop_NTPase"/>
</dbReference>
<comment type="caution">
    <text evidence="5">The sequence shown here is derived from an EMBL/GenBank/DDBJ whole genome shotgun (WGS) entry which is preliminary data.</text>
</comment>
<dbReference type="EMBL" id="AVOT02032834">
    <property type="protein sequence ID" value="MBW0526664.1"/>
    <property type="molecule type" value="Genomic_DNA"/>
</dbReference>
<accession>A0A9Q3ESX6</accession>
<reference evidence="5" key="1">
    <citation type="submission" date="2021-03" db="EMBL/GenBank/DDBJ databases">
        <title>Draft genome sequence of rust myrtle Austropuccinia psidii MF-1, a brazilian biotype.</title>
        <authorList>
            <person name="Quecine M.C."/>
            <person name="Pachon D.M.R."/>
            <person name="Bonatelli M.L."/>
            <person name="Correr F.H."/>
            <person name="Franceschini L.M."/>
            <person name="Leite T.F."/>
            <person name="Margarido G.R.A."/>
            <person name="Almeida C.A."/>
            <person name="Ferrarezi J.A."/>
            <person name="Labate C.A."/>
        </authorList>
    </citation>
    <scope>NUCLEOTIDE SEQUENCE</scope>
    <source>
        <strain evidence="5">MF-1</strain>
    </source>
</reference>
<dbReference type="GO" id="GO:0008094">
    <property type="term" value="F:ATP-dependent activity, acting on DNA"/>
    <property type="evidence" value="ECO:0007669"/>
    <property type="project" value="TreeGrafter"/>
</dbReference>
<dbReference type="InterPro" id="IPR000330">
    <property type="entry name" value="SNF2_N"/>
</dbReference>
<evidence type="ECO:0000256" key="3">
    <source>
        <dbReference type="ARBA" id="ARBA00022840"/>
    </source>
</evidence>
<sequence length="123" mass="14510">MGLGKSTQCISLIYMTLEDSKRDIPPSIQFLNNKHESFKLIICLPRLIKNWEDEFKLHTDISQLNVVTYHGKKRKEIGLEQWSEADIVISSYHFLAHELSQPNNSEIFWIYHSEWYQVVLDEA</sequence>
<evidence type="ECO:0000313" key="5">
    <source>
        <dbReference type="EMBL" id="MBW0526664.1"/>
    </source>
</evidence>
<dbReference type="PANTHER" id="PTHR45626:SF22">
    <property type="entry name" value="DNA REPAIR PROTEIN RAD5"/>
    <property type="match status" value="1"/>
</dbReference>
<gene>
    <name evidence="5" type="ORF">O181_066379</name>
</gene>
<organism evidence="5 6">
    <name type="scientific">Austropuccinia psidii MF-1</name>
    <dbReference type="NCBI Taxonomy" id="1389203"/>
    <lineage>
        <taxon>Eukaryota</taxon>
        <taxon>Fungi</taxon>
        <taxon>Dikarya</taxon>
        <taxon>Basidiomycota</taxon>
        <taxon>Pucciniomycotina</taxon>
        <taxon>Pucciniomycetes</taxon>
        <taxon>Pucciniales</taxon>
        <taxon>Sphaerophragmiaceae</taxon>
        <taxon>Austropuccinia</taxon>
    </lineage>
</organism>
<dbReference type="PROSITE" id="PS51192">
    <property type="entry name" value="HELICASE_ATP_BIND_1"/>
    <property type="match status" value="1"/>
</dbReference>
<dbReference type="SUPFAM" id="SSF52540">
    <property type="entry name" value="P-loop containing nucleoside triphosphate hydrolases"/>
    <property type="match status" value="1"/>
</dbReference>
<dbReference type="AlphaFoldDB" id="A0A9Q3ESX6"/>
<dbReference type="GO" id="GO:0016787">
    <property type="term" value="F:hydrolase activity"/>
    <property type="evidence" value="ECO:0007669"/>
    <property type="project" value="UniProtKB-KW"/>
</dbReference>
<dbReference type="InterPro" id="IPR050628">
    <property type="entry name" value="SNF2_RAD54_helicase_TF"/>
</dbReference>
<evidence type="ECO:0000313" key="6">
    <source>
        <dbReference type="Proteomes" id="UP000765509"/>
    </source>
</evidence>
<keyword evidence="1" id="KW-0547">Nucleotide-binding</keyword>
<dbReference type="GO" id="GO:0005524">
    <property type="term" value="F:ATP binding"/>
    <property type="evidence" value="ECO:0007669"/>
    <property type="project" value="UniProtKB-KW"/>
</dbReference>
<name>A0A9Q3ESX6_9BASI</name>